<gene>
    <name evidence="2" type="ORF">HBR001_LOCUS8164</name>
</gene>
<feature type="chain" id="PRO_5043437994" description="RxLR effector candidate protein" evidence="1">
    <location>
        <begin position="20"/>
        <end position="239"/>
    </location>
</feature>
<evidence type="ECO:0000313" key="2">
    <source>
        <dbReference type="EMBL" id="CAI5740486.1"/>
    </source>
</evidence>
<evidence type="ECO:0008006" key="4">
    <source>
        <dbReference type="Google" id="ProtNLM"/>
    </source>
</evidence>
<accession>A0AAV0UUE2</accession>
<evidence type="ECO:0000256" key="1">
    <source>
        <dbReference type="SAM" id="SignalP"/>
    </source>
</evidence>
<sequence>MKFIHLVGLLVSASLFVVADLTGASNNAPVETSPKLDVEPPKQTFRALSTVQGGDEERFLMRFFEWLMSWFRSGKMAEFEEKLKEVYTLKEAESVVNLMEHAPRPHVLSEIKVDVARRFMESDALVATYKQLGQHHKQKVVGKDFYNFLRGHLGDDVAAIVLEMERQKGNKIGKEMAKVIENAQFDTWTAKLATPQTVVIENFGVPLAKFQGLDPVDWRKQVIRRYGDYQLRDVLGHGT</sequence>
<name>A0AAV0UUE2_HYABA</name>
<feature type="signal peptide" evidence="1">
    <location>
        <begin position="1"/>
        <end position="19"/>
    </location>
</feature>
<keyword evidence="3" id="KW-1185">Reference proteome</keyword>
<comment type="caution">
    <text evidence="2">The sequence shown here is derived from an EMBL/GenBank/DDBJ whole genome shotgun (WGS) entry which is preliminary data.</text>
</comment>
<evidence type="ECO:0000313" key="3">
    <source>
        <dbReference type="Proteomes" id="UP001162031"/>
    </source>
</evidence>
<proteinExistence type="predicted"/>
<reference evidence="2" key="1">
    <citation type="submission" date="2022-12" db="EMBL/GenBank/DDBJ databases">
        <authorList>
            <person name="Webb A."/>
        </authorList>
    </citation>
    <scope>NUCLEOTIDE SEQUENCE</scope>
    <source>
        <strain evidence="2">Hp1</strain>
    </source>
</reference>
<dbReference type="AlphaFoldDB" id="A0AAV0UUE2"/>
<dbReference type="Proteomes" id="UP001162031">
    <property type="component" value="Unassembled WGS sequence"/>
</dbReference>
<dbReference type="EMBL" id="CANTFL010001445">
    <property type="protein sequence ID" value="CAI5740486.1"/>
    <property type="molecule type" value="Genomic_DNA"/>
</dbReference>
<keyword evidence="1" id="KW-0732">Signal</keyword>
<organism evidence="2 3">
    <name type="scientific">Hyaloperonospora brassicae</name>
    <name type="common">Brassica downy mildew</name>
    <name type="synonym">Peronospora brassicae</name>
    <dbReference type="NCBI Taxonomy" id="162125"/>
    <lineage>
        <taxon>Eukaryota</taxon>
        <taxon>Sar</taxon>
        <taxon>Stramenopiles</taxon>
        <taxon>Oomycota</taxon>
        <taxon>Peronosporomycetes</taxon>
        <taxon>Peronosporales</taxon>
        <taxon>Peronosporaceae</taxon>
        <taxon>Hyaloperonospora</taxon>
    </lineage>
</organism>
<protein>
    <recommendedName>
        <fullName evidence="4">RxLR effector candidate protein</fullName>
    </recommendedName>
</protein>